<name>A0A9W6W7H2_9ACTN</name>
<dbReference type="InterPro" id="IPR043138">
    <property type="entry name" value="GGT_lsub"/>
</dbReference>
<dbReference type="PANTHER" id="PTHR43881">
    <property type="entry name" value="GAMMA-GLUTAMYLTRANSPEPTIDASE (AFU_ORTHOLOGUE AFUA_4G13580)"/>
    <property type="match status" value="1"/>
</dbReference>
<keyword evidence="2" id="KW-1185">Reference proteome</keyword>
<gene>
    <name evidence="1" type="ORF">Afil01_02930</name>
</gene>
<evidence type="ECO:0000313" key="2">
    <source>
        <dbReference type="Proteomes" id="UP001165079"/>
    </source>
</evidence>
<dbReference type="PRINTS" id="PR01210">
    <property type="entry name" value="GGTRANSPTASE"/>
</dbReference>
<dbReference type="SUPFAM" id="SSF56235">
    <property type="entry name" value="N-terminal nucleophile aminohydrolases (Ntn hydrolases)"/>
    <property type="match status" value="1"/>
</dbReference>
<evidence type="ECO:0000313" key="1">
    <source>
        <dbReference type="EMBL" id="GLZ75486.1"/>
    </source>
</evidence>
<comment type="caution">
    <text evidence="1">The sequence shown here is derived from an EMBL/GenBank/DDBJ whole genome shotgun (WGS) entry which is preliminary data.</text>
</comment>
<proteinExistence type="predicted"/>
<accession>A0A9W6W7H2</accession>
<dbReference type="EMBL" id="BSTX01000001">
    <property type="protein sequence ID" value="GLZ75486.1"/>
    <property type="molecule type" value="Genomic_DNA"/>
</dbReference>
<dbReference type="InterPro" id="IPR052896">
    <property type="entry name" value="GGT-like_enzyme"/>
</dbReference>
<reference evidence="1" key="1">
    <citation type="submission" date="2023-03" db="EMBL/GenBank/DDBJ databases">
        <title>Actinorhabdospora filicis NBRC 111898.</title>
        <authorList>
            <person name="Ichikawa N."/>
            <person name="Sato H."/>
            <person name="Tonouchi N."/>
        </authorList>
    </citation>
    <scope>NUCLEOTIDE SEQUENCE</scope>
    <source>
        <strain evidence="1">NBRC 111898</strain>
    </source>
</reference>
<dbReference type="AlphaFoldDB" id="A0A9W6W7H2"/>
<dbReference type="Gene3D" id="1.10.246.130">
    <property type="match status" value="1"/>
</dbReference>
<dbReference type="Pfam" id="PF01019">
    <property type="entry name" value="G_glu_transpept"/>
    <property type="match status" value="1"/>
</dbReference>
<dbReference type="Gene3D" id="3.60.20.40">
    <property type="match status" value="1"/>
</dbReference>
<dbReference type="InterPro" id="IPR029055">
    <property type="entry name" value="Ntn_hydrolases_N"/>
</dbReference>
<dbReference type="InterPro" id="IPR043137">
    <property type="entry name" value="GGT_ssub_C"/>
</dbReference>
<dbReference type="PANTHER" id="PTHR43881:SF5">
    <property type="entry name" value="GAMMA-GLUTAMYLTRANSPEPTIDASE"/>
    <property type="match status" value="1"/>
</dbReference>
<organism evidence="1 2">
    <name type="scientific">Actinorhabdospora filicis</name>
    <dbReference type="NCBI Taxonomy" id="1785913"/>
    <lineage>
        <taxon>Bacteria</taxon>
        <taxon>Bacillati</taxon>
        <taxon>Actinomycetota</taxon>
        <taxon>Actinomycetes</taxon>
        <taxon>Micromonosporales</taxon>
        <taxon>Micromonosporaceae</taxon>
        <taxon>Actinorhabdospora</taxon>
    </lineage>
</organism>
<dbReference type="Proteomes" id="UP001165079">
    <property type="component" value="Unassembled WGS sequence"/>
</dbReference>
<protein>
    <submittedName>
        <fullName evidence="1">Gamma-glutamyltransferase</fullName>
    </submittedName>
</protein>
<sequence>MLRVTVYAPAAMVCAADQLAAQAGVSALRAGGSAADAALAANAVLSVTSPHLCGMGGDLFALVHQRAGAPVALNASGRAGSGADPARLRAEGHAVMPLHGDVRAVTVPGCVDGWAELHARFGRLPLPVLFADAIRYAEEGFPASPLLVAALPRVAGAEGAADLLSATHPGARVRRPGVARTLRAIAEGGREAFYGGEFGRGLLRVGGGEFAEADLKPVAGWVEPLGRRVFGHDVWTIPANSQGYLTLLGLAVAEGLGLPRDASAADWAHLLVESARVAGHDRPDALHEDADLAALLTDAAVAARRDLVRRDRRAELADLTTPGGTTYLCAVDGEGTGVSLIQSNASGFGSGLFEPSTGIGLHNRGLGFNLVEGHPAEYRPGRRPPHTLAPALVTRPDGSLRAVLGTQGGDAQPQALLQILARLLYLGETPGAAMAAPRWRIASGTGFDTWADAGAPVELEAAAPGAWDGLAARGHTVRRVDDGRYGHANLIEIGEDGTRGGAADPRALIGAASGY</sequence>